<reference evidence="8" key="1">
    <citation type="submission" date="2021-04" db="EMBL/GenBank/DDBJ databases">
        <authorList>
            <consortium name="Molecular Ecology Group"/>
        </authorList>
    </citation>
    <scope>NUCLEOTIDE SEQUENCE</scope>
</reference>
<protein>
    <recommendedName>
        <fullName evidence="7">LIM zinc-binding domain-containing protein</fullName>
    </recommendedName>
</protein>
<dbReference type="GO" id="GO:0003712">
    <property type="term" value="F:transcription coregulator activity"/>
    <property type="evidence" value="ECO:0007669"/>
    <property type="project" value="TreeGrafter"/>
</dbReference>
<dbReference type="FunFam" id="2.10.110.10:FF:000066">
    <property type="entry name" value="Four and a half LIM domains protein"/>
    <property type="match status" value="1"/>
</dbReference>
<feature type="domain" description="LIM zinc-binding" evidence="7">
    <location>
        <begin position="164"/>
        <end position="223"/>
    </location>
</feature>
<keyword evidence="5 6" id="KW-0440">LIM domain</keyword>
<evidence type="ECO:0000256" key="1">
    <source>
        <dbReference type="ARBA" id="ARBA00022723"/>
    </source>
</evidence>
<comment type="caution">
    <text evidence="8">The sequence shown here is derived from an EMBL/GenBank/DDBJ whole genome shotgun (WGS) entry which is preliminary data.</text>
</comment>
<keyword evidence="4 6" id="KW-0862">Zinc</keyword>
<dbReference type="FunFam" id="2.10.110.10:FF:000081">
    <property type="entry name" value="Uncharacterized protein, isoform A"/>
    <property type="match status" value="1"/>
</dbReference>
<evidence type="ECO:0000259" key="7">
    <source>
        <dbReference type="PROSITE" id="PS50023"/>
    </source>
</evidence>
<accession>A0A8S3YPQ3</accession>
<keyword evidence="1 6" id="KW-0479">Metal-binding</keyword>
<dbReference type="SMART" id="SM00132">
    <property type="entry name" value="LIM"/>
    <property type="match status" value="4"/>
</dbReference>
<dbReference type="FunFam" id="2.10.110.10:FF:000013">
    <property type="entry name" value="Four and a half LIM domains 1"/>
    <property type="match status" value="1"/>
</dbReference>
<dbReference type="OrthoDB" id="274660at2759"/>
<keyword evidence="9" id="KW-1185">Reference proteome</keyword>
<gene>
    <name evidence="8" type="ORF">CUNI_LOCUS2983</name>
</gene>
<evidence type="ECO:0000256" key="3">
    <source>
        <dbReference type="ARBA" id="ARBA00022771"/>
    </source>
</evidence>
<dbReference type="PROSITE" id="PS00478">
    <property type="entry name" value="LIM_DOMAIN_1"/>
    <property type="match status" value="3"/>
</dbReference>
<dbReference type="PANTHER" id="PTHR24205:SF4">
    <property type="entry name" value="PROTEIN ESPINAS"/>
    <property type="match status" value="1"/>
</dbReference>
<dbReference type="EMBL" id="CAJHNH020000404">
    <property type="protein sequence ID" value="CAG5117425.1"/>
    <property type="molecule type" value="Genomic_DNA"/>
</dbReference>
<dbReference type="PROSITE" id="PS50023">
    <property type="entry name" value="LIM_DOMAIN_2"/>
    <property type="match status" value="3"/>
</dbReference>
<feature type="domain" description="LIM zinc-binding" evidence="7">
    <location>
        <begin position="226"/>
        <end position="282"/>
    </location>
</feature>
<dbReference type="FunFam" id="2.10.110.10:FF:000070">
    <property type="entry name" value="Four and a half LIM domains 3"/>
    <property type="match status" value="1"/>
</dbReference>
<dbReference type="GO" id="GO:0008270">
    <property type="term" value="F:zinc ion binding"/>
    <property type="evidence" value="ECO:0007669"/>
    <property type="project" value="UniProtKB-KW"/>
</dbReference>
<evidence type="ECO:0000256" key="6">
    <source>
        <dbReference type="PROSITE-ProRule" id="PRU00125"/>
    </source>
</evidence>
<proteinExistence type="predicted"/>
<evidence type="ECO:0000256" key="4">
    <source>
        <dbReference type="ARBA" id="ARBA00022833"/>
    </source>
</evidence>
<dbReference type="AlphaFoldDB" id="A0A8S3YPQ3"/>
<dbReference type="InterPro" id="IPR001781">
    <property type="entry name" value="Znf_LIM"/>
</dbReference>
<evidence type="ECO:0000313" key="9">
    <source>
        <dbReference type="Proteomes" id="UP000678393"/>
    </source>
</evidence>
<sequence length="282" mass="32506">MDQTQRANMSCYHCDKQLVACRYILNDDYPYCITCFQELFAHTCEQCGQLIGLDHKDLSYKDKHWHEFCFKCSNCQKSLVEQPFSTKEEQIYCSDCFDNAFAARCDECGEPFRGGMKKFEYRGKQWHDHCFVCLECLEPIGTKSFIPRDEKAICVPCHENKYAQRCSKCNSVISKGGISYKNMPWHRECFTCTSCSKELAGEKFTSKDELPYCGECYGDLFAKRCVHCTKPITGIGGTKFISFEDRNWHSDCFNCSRCKASMVDRGFLMDGDNVMCPECSQS</sequence>
<dbReference type="Proteomes" id="UP000678393">
    <property type="component" value="Unassembled WGS sequence"/>
</dbReference>
<evidence type="ECO:0000256" key="2">
    <source>
        <dbReference type="ARBA" id="ARBA00022737"/>
    </source>
</evidence>
<dbReference type="Gene3D" id="2.10.110.10">
    <property type="entry name" value="Cysteine Rich Protein"/>
    <property type="match status" value="4"/>
</dbReference>
<dbReference type="Pfam" id="PF00412">
    <property type="entry name" value="LIM"/>
    <property type="match status" value="4"/>
</dbReference>
<keyword evidence="3" id="KW-0863">Zinc-finger</keyword>
<feature type="domain" description="LIM zinc-binding" evidence="7">
    <location>
        <begin position="42"/>
        <end position="103"/>
    </location>
</feature>
<dbReference type="GO" id="GO:0005634">
    <property type="term" value="C:nucleus"/>
    <property type="evidence" value="ECO:0007669"/>
    <property type="project" value="TreeGrafter"/>
</dbReference>
<keyword evidence="2" id="KW-0677">Repeat</keyword>
<organism evidence="8 9">
    <name type="scientific">Candidula unifasciata</name>
    <dbReference type="NCBI Taxonomy" id="100452"/>
    <lineage>
        <taxon>Eukaryota</taxon>
        <taxon>Metazoa</taxon>
        <taxon>Spiralia</taxon>
        <taxon>Lophotrochozoa</taxon>
        <taxon>Mollusca</taxon>
        <taxon>Gastropoda</taxon>
        <taxon>Heterobranchia</taxon>
        <taxon>Euthyneura</taxon>
        <taxon>Panpulmonata</taxon>
        <taxon>Eupulmonata</taxon>
        <taxon>Stylommatophora</taxon>
        <taxon>Helicina</taxon>
        <taxon>Helicoidea</taxon>
        <taxon>Geomitridae</taxon>
        <taxon>Candidula</taxon>
    </lineage>
</organism>
<name>A0A8S3YPQ3_9EUPU</name>
<dbReference type="SUPFAM" id="SSF57716">
    <property type="entry name" value="Glucocorticoid receptor-like (DNA-binding domain)"/>
    <property type="match status" value="5"/>
</dbReference>
<evidence type="ECO:0000256" key="5">
    <source>
        <dbReference type="ARBA" id="ARBA00023038"/>
    </source>
</evidence>
<dbReference type="PANTHER" id="PTHR24205">
    <property type="entry name" value="FOUR AND A HALF LIM DOMAINS PROTEIN"/>
    <property type="match status" value="1"/>
</dbReference>
<dbReference type="GO" id="GO:0030018">
    <property type="term" value="C:Z disc"/>
    <property type="evidence" value="ECO:0007669"/>
    <property type="project" value="TreeGrafter"/>
</dbReference>
<evidence type="ECO:0000313" key="8">
    <source>
        <dbReference type="EMBL" id="CAG5117425.1"/>
    </source>
</evidence>